<dbReference type="InterPro" id="IPR008638">
    <property type="entry name" value="FhaB/CdiA-like_TPS"/>
</dbReference>
<evidence type="ECO:0000313" key="4">
    <source>
        <dbReference type="Proteomes" id="UP000697927"/>
    </source>
</evidence>
<proteinExistence type="predicted"/>
<evidence type="ECO:0000259" key="2">
    <source>
        <dbReference type="SMART" id="SM00912"/>
    </source>
</evidence>
<comment type="caution">
    <text evidence="3">The sequence shown here is derived from an EMBL/GenBank/DDBJ whole genome shotgun (WGS) entry which is preliminary data.</text>
</comment>
<dbReference type="SMART" id="SM00912">
    <property type="entry name" value="Haemagg_act"/>
    <property type="match status" value="1"/>
</dbReference>
<dbReference type="Pfam" id="PF05860">
    <property type="entry name" value="TPS"/>
    <property type="match status" value="1"/>
</dbReference>
<sequence length="508" mass="53342">MFKLKKSRLILLIALSSSSVLADPSSYTHISGAKVVDINSPNASGLSHNIYKEFNVTEKGLVLNNSSTDRNANVGRIAKNDNLANGAASVILNEVISNKTSSLKGFIEVAGQKADVIIANPNGITCSGCSFINAGNTTLTTGTPQLNENGFLTGYNIRGGALTIEGKGLQQENYATLLAKSIKINGHIQAKGVQARAGKFDINHQTGEVISYNSGFDLADLFFPEYSIDVSSLGGIKANSIELIGNAAGIGVRNAGNLVGQNISILSNNKLVNDGKIDGQQRVTLQGFKDVENTGTLTSAGTLNGISIRGKIQNTGTITAGQSATLQVVNGNINNQGEITAPTLVIAAVDENLKTTTAAGTITNGGQINTTKGQFFAKSFEQAGNLEAADTAMIMANDVNNSGFIKGAQVWITTSNLVNANKATIAASQLLNVDARGDLKNTGLLQSSDRMALNVAGKLENTGECVMWFCKSGTIEARTMRINAPYTKRAQDIGGNVIFTKMVFNKAE</sequence>
<evidence type="ECO:0000313" key="3">
    <source>
        <dbReference type="EMBL" id="NIY46563.1"/>
    </source>
</evidence>
<feature type="signal peptide" evidence="1">
    <location>
        <begin position="1"/>
        <end position="22"/>
    </location>
</feature>
<gene>
    <name evidence="3" type="ORF">E2L00_03250</name>
</gene>
<reference evidence="3 4" key="1">
    <citation type="journal article" date="2020" name="Microorganisms">
        <title>Polyphasic Characterisation of Cedecea colo sp. nov., a New Enteric Bacterium Isolated from the Koala Hindgut.</title>
        <authorList>
            <person name="Boath J.M."/>
            <person name="Dakhal S."/>
            <person name="Van T.T.H."/>
            <person name="Moore R.J."/>
            <person name="Dekiwadia C."/>
            <person name="Macreadie I.G."/>
        </authorList>
    </citation>
    <scope>NUCLEOTIDE SEQUENCE [LARGE SCALE GENOMIC DNA]</scope>
    <source>
        <strain evidence="3 4">ZA</strain>
    </source>
</reference>
<dbReference type="EMBL" id="SOYS01000001">
    <property type="protein sequence ID" value="NIY46563.1"/>
    <property type="molecule type" value="Genomic_DNA"/>
</dbReference>
<feature type="domain" description="Filamentous haemagglutinin FhaB/tRNA nuclease CdiA-like TPS" evidence="2">
    <location>
        <begin position="30"/>
        <end position="149"/>
    </location>
</feature>
<dbReference type="Gene3D" id="2.160.20.10">
    <property type="entry name" value="Single-stranded right-handed beta-helix, Pectin lyase-like"/>
    <property type="match status" value="1"/>
</dbReference>
<dbReference type="RefSeq" id="WP_167606889.1">
    <property type="nucleotide sequence ID" value="NZ_SOYS01000001.1"/>
</dbReference>
<feature type="chain" id="PRO_5045342449" evidence="1">
    <location>
        <begin position="23"/>
        <end position="508"/>
    </location>
</feature>
<organism evidence="3 4">
    <name type="scientific">Cedecea colo</name>
    <dbReference type="NCBI Taxonomy" id="2552946"/>
    <lineage>
        <taxon>Bacteria</taxon>
        <taxon>Pseudomonadati</taxon>
        <taxon>Pseudomonadota</taxon>
        <taxon>Gammaproteobacteria</taxon>
        <taxon>Enterobacterales</taxon>
        <taxon>Enterobacteriaceae</taxon>
        <taxon>Cedecea</taxon>
    </lineage>
</organism>
<dbReference type="NCBIfam" id="TIGR01901">
    <property type="entry name" value="adhes_NPXG"/>
    <property type="match status" value="1"/>
</dbReference>
<protein>
    <submittedName>
        <fullName evidence="3">Filamentous hemagglutinin N-terminal domain-containing protein</fullName>
    </submittedName>
</protein>
<keyword evidence="4" id="KW-1185">Reference proteome</keyword>
<dbReference type="InterPro" id="IPR012334">
    <property type="entry name" value="Pectin_lyas_fold"/>
</dbReference>
<accession>A0ABX0VHK8</accession>
<dbReference type="SUPFAM" id="SSF51126">
    <property type="entry name" value="Pectin lyase-like"/>
    <property type="match status" value="1"/>
</dbReference>
<keyword evidence="1" id="KW-0732">Signal</keyword>
<dbReference type="Proteomes" id="UP000697927">
    <property type="component" value="Unassembled WGS sequence"/>
</dbReference>
<name>A0ABX0VHK8_9ENTR</name>
<dbReference type="InterPro" id="IPR011050">
    <property type="entry name" value="Pectin_lyase_fold/virulence"/>
</dbReference>
<evidence type="ECO:0000256" key="1">
    <source>
        <dbReference type="SAM" id="SignalP"/>
    </source>
</evidence>